<gene>
    <name evidence="15" type="ORF">TrST_g7719</name>
</gene>
<evidence type="ECO:0000256" key="2">
    <source>
        <dbReference type="ARBA" id="ARBA00022448"/>
    </source>
</evidence>
<evidence type="ECO:0000256" key="12">
    <source>
        <dbReference type="SAM" id="Phobius"/>
    </source>
</evidence>
<accession>A0A9W7A6Y7</accession>
<evidence type="ECO:0000259" key="14">
    <source>
        <dbReference type="Pfam" id="PF00060"/>
    </source>
</evidence>
<feature type="region of interest" description="Disordered" evidence="11">
    <location>
        <begin position="705"/>
        <end position="726"/>
    </location>
</feature>
<evidence type="ECO:0000256" key="13">
    <source>
        <dbReference type="SAM" id="SignalP"/>
    </source>
</evidence>
<keyword evidence="7" id="KW-0675">Receptor</keyword>
<protein>
    <recommendedName>
        <fullName evidence="14">Ionotropic glutamate receptor C-terminal domain-containing protein</fullName>
    </recommendedName>
</protein>
<feature type="compositionally biased region" description="Basic and acidic residues" evidence="11">
    <location>
        <begin position="712"/>
        <end position="724"/>
    </location>
</feature>
<evidence type="ECO:0000256" key="3">
    <source>
        <dbReference type="ARBA" id="ARBA00022692"/>
    </source>
</evidence>
<dbReference type="PANTHER" id="PTHR18966">
    <property type="entry name" value="IONOTROPIC GLUTAMATE RECEPTOR"/>
    <property type="match status" value="1"/>
</dbReference>
<organism evidence="15 16">
    <name type="scientific">Triparma strigata</name>
    <dbReference type="NCBI Taxonomy" id="1606541"/>
    <lineage>
        <taxon>Eukaryota</taxon>
        <taxon>Sar</taxon>
        <taxon>Stramenopiles</taxon>
        <taxon>Ochrophyta</taxon>
        <taxon>Bolidophyceae</taxon>
        <taxon>Parmales</taxon>
        <taxon>Triparmaceae</taxon>
        <taxon>Triparma</taxon>
    </lineage>
</organism>
<feature type="signal peptide" evidence="13">
    <location>
        <begin position="1"/>
        <end position="20"/>
    </location>
</feature>
<evidence type="ECO:0000256" key="8">
    <source>
        <dbReference type="ARBA" id="ARBA00023180"/>
    </source>
</evidence>
<dbReference type="GO" id="GO:0015276">
    <property type="term" value="F:ligand-gated monoatomic ion channel activity"/>
    <property type="evidence" value="ECO:0007669"/>
    <property type="project" value="InterPro"/>
</dbReference>
<comment type="subcellular location">
    <subcellularLocation>
        <location evidence="1">Membrane</location>
        <topology evidence="1">Multi-pass membrane protein</topology>
    </subcellularLocation>
</comment>
<reference evidence="16" key="1">
    <citation type="journal article" date="2023" name="Commun. Biol.">
        <title>Genome analysis of Parmales, the sister group of diatoms, reveals the evolutionary specialization of diatoms from phago-mixotrophs to photoautotrophs.</title>
        <authorList>
            <person name="Ban H."/>
            <person name="Sato S."/>
            <person name="Yoshikawa S."/>
            <person name="Yamada K."/>
            <person name="Nakamura Y."/>
            <person name="Ichinomiya M."/>
            <person name="Sato N."/>
            <person name="Blanc-Mathieu R."/>
            <person name="Endo H."/>
            <person name="Kuwata A."/>
            <person name="Ogata H."/>
        </authorList>
    </citation>
    <scope>NUCLEOTIDE SEQUENCE [LARGE SCALE GENOMIC DNA]</scope>
    <source>
        <strain evidence="16">NIES 3701</strain>
    </source>
</reference>
<feature type="transmembrane region" description="Helical" evidence="12">
    <location>
        <begin position="292"/>
        <end position="315"/>
    </location>
</feature>
<keyword evidence="10" id="KW-0407">Ion channel</keyword>
<evidence type="ECO:0000256" key="10">
    <source>
        <dbReference type="ARBA" id="ARBA00023303"/>
    </source>
</evidence>
<dbReference type="Pfam" id="PF00060">
    <property type="entry name" value="Lig_chan"/>
    <property type="match status" value="1"/>
</dbReference>
<evidence type="ECO:0000256" key="11">
    <source>
        <dbReference type="SAM" id="MobiDB-lite"/>
    </source>
</evidence>
<keyword evidence="6 12" id="KW-0472">Membrane</keyword>
<sequence length="756" mass="85352">MVAAIRNSFLLLCGVSTTHSRRLDLPTIATQLNGQHLDITTIEEVGKMNMHNADGSWRSDSNDWTGFLVDQIDWIADKAGFTYTLHAPSGMGASCTNPASSATKPYNDEAWHTMYLCGEQDVHTLGLTDAYWGMYYITNTRSVKNLFTMPFISDVGLTIGVPRNQELSKTDQLMENLAKPFQPFTSWMWAAILTTCVGGALFMWIIEHSNTNDTRFVPRHSRNLTPMQMNQLLKETSGFHRKPDSSGEEEHGFFSLDSFKHYYLKYIEQGFLTLTGHSVYQPATSSGRLLNLLYCLFALLLTATYTANLATFLLYEETKYDITSIEHLATSGDAVCTPGGTANAAWVKKAFPEMITLEKSSVQGMVEGMNSGECAAFVSPRSIGQYELHNNCAAKVQVVGTPLKYGYTEMAVGVSNNRPEVVETLNYWLLALKQCSTGNKDSVCYNGANMDYLWNKWIETNTCALESEEKSEFHRFSFDDFAAIYGFMWAMGWVALIHALLSNRALIRLRLKKKGKLLEFMKSNYGQYFDQDQLLVDRFMEEVWKEHKSDGEFMHTMIKYTQTYYLRTDVNTWRVLTLTLKRLIKNLGLVSRLNSSKINNEAYVMAIIFKSQETLEVLVRRALNEASESSTMKIMEMEQKQVFKEKDEADLLSLGKRVRLSLLGKSKNEAVHRKSLSKAGPEARPGPALLQVVNAANGDLEMQPQYSSVLGDGDKEPVQSRETRSGTNFSKFFDLSRIQLGSGGQVEKRMSFTERK</sequence>
<dbReference type="InterPro" id="IPR015683">
    <property type="entry name" value="Ionotropic_Glu_rcpt"/>
</dbReference>
<dbReference type="Gene3D" id="3.40.190.10">
    <property type="entry name" value="Periplasmic binding protein-like II"/>
    <property type="match status" value="1"/>
</dbReference>
<dbReference type="Proteomes" id="UP001165085">
    <property type="component" value="Unassembled WGS sequence"/>
</dbReference>
<dbReference type="SUPFAM" id="SSF53850">
    <property type="entry name" value="Periplasmic binding protein-like II"/>
    <property type="match status" value="1"/>
</dbReference>
<evidence type="ECO:0000256" key="1">
    <source>
        <dbReference type="ARBA" id="ARBA00004141"/>
    </source>
</evidence>
<evidence type="ECO:0000256" key="4">
    <source>
        <dbReference type="ARBA" id="ARBA00022989"/>
    </source>
</evidence>
<comment type="caution">
    <text evidence="15">The sequence shown here is derived from an EMBL/GenBank/DDBJ whole genome shotgun (WGS) entry which is preliminary data.</text>
</comment>
<keyword evidence="8" id="KW-0325">Glycoprotein</keyword>
<keyword evidence="4 12" id="KW-1133">Transmembrane helix</keyword>
<name>A0A9W7A6Y7_9STRA</name>
<dbReference type="OrthoDB" id="44485at2759"/>
<feature type="transmembrane region" description="Helical" evidence="12">
    <location>
        <begin position="187"/>
        <end position="206"/>
    </location>
</feature>
<evidence type="ECO:0000313" key="15">
    <source>
        <dbReference type="EMBL" id="GMH64042.1"/>
    </source>
</evidence>
<dbReference type="EMBL" id="BRXY01000090">
    <property type="protein sequence ID" value="GMH64042.1"/>
    <property type="molecule type" value="Genomic_DNA"/>
</dbReference>
<dbReference type="InterPro" id="IPR001320">
    <property type="entry name" value="Iontro_rcpt_C"/>
</dbReference>
<feature type="transmembrane region" description="Helical" evidence="12">
    <location>
        <begin position="481"/>
        <end position="501"/>
    </location>
</feature>
<keyword evidence="5" id="KW-0406">Ion transport</keyword>
<evidence type="ECO:0000313" key="16">
    <source>
        <dbReference type="Proteomes" id="UP001165085"/>
    </source>
</evidence>
<dbReference type="GO" id="GO:0016020">
    <property type="term" value="C:membrane"/>
    <property type="evidence" value="ECO:0007669"/>
    <property type="project" value="UniProtKB-SubCell"/>
</dbReference>
<keyword evidence="2" id="KW-0813">Transport</keyword>
<evidence type="ECO:0000256" key="9">
    <source>
        <dbReference type="ARBA" id="ARBA00023286"/>
    </source>
</evidence>
<evidence type="ECO:0000256" key="7">
    <source>
        <dbReference type="ARBA" id="ARBA00023170"/>
    </source>
</evidence>
<keyword evidence="3 12" id="KW-0812">Transmembrane</keyword>
<dbReference type="AlphaFoldDB" id="A0A9W7A6Y7"/>
<dbReference type="Gene3D" id="1.10.287.70">
    <property type="match status" value="1"/>
</dbReference>
<keyword evidence="9" id="KW-1071">Ligand-gated ion channel</keyword>
<evidence type="ECO:0000256" key="6">
    <source>
        <dbReference type="ARBA" id="ARBA00023136"/>
    </source>
</evidence>
<keyword evidence="13" id="KW-0732">Signal</keyword>
<feature type="chain" id="PRO_5040719723" description="Ionotropic glutamate receptor C-terminal domain-containing protein" evidence="13">
    <location>
        <begin position="21"/>
        <end position="756"/>
    </location>
</feature>
<proteinExistence type="predicted"/>
<evidence type="ECO:0000256" key="5">
    <source>
        <dbReference type="ARBA" id="ARBA00023065"/>
    </source>
</evidence>
<keyword evidence="16" id="KW-1185">Reference proteome</keyword>
<feature type="domain" description="Ionotropic glutamate receptor C-terminal" evidence="14">
    <location>
        <begin position="188"/>
        <end position="486"/>
    </location>
</feature>